<dbReference type="Proteomes" id="UP000439903">
    <property type="component" value="Unassembled WGS sequence"/>
</dbReference>
<feature type="compositionally biased region" description="Basic and acidic residues" evidence="1">
    <location>
        <begin position="59"/>
        <end position="82"/>
    </location>
</feature>
<name>A0A8H3XFS2_GIGMA</name>
<comment type="caution">
    <text evidence="2">The sequence shown here is derived from an EMBL/GenBank/DDBJ whole genome shotgun (WGS) entry which is preliminary data.</text>
</comment>
<feature type="compositionally biased region" description="Low complexity" evidence="1">
    <location>
        <begin position="104"/>
        <end position="116"/>
    </location>
</feature>
<sequence>MCDFESIYRDIEECSSSRESNQDNFIAKKVKDALENALENAQLLLDENDNDYGNDNYSDDSRTPKYIERDILGSYDSNKENDNYDNSNTNISNNNKNIDDDNESINNDNDNNNTNIEPKQTSTQDSNLISYIVIDIISHRTCLFTEVPNVVH</sequence>
<keyword evidence="3" id="KW-1185">Reference proteome</keyword>
<proteinExistence type="predicted"/>
<evidence type="ECO:0000256" key="1">
    <source>
        <dbReference type="SAM" id="MobiDB-lite"/>
    </source>
</evidence>
<evidence type="ECO:0000313" key="2">
    <source>
        <dbReference type="EMBL" id="KAF0454571.1"/>
    </source>
</evidence>
<evidence type="ECO:0000313" key="3">
    <source>
        <dbReference type="Proteomes" id="UP000439903"/>
    </source>
</evidence>
<feature type="compositionally biased region" description="Low complexity" evidence="1">
    <location>
        <begin position="84"/>
        <end position="96"/>
    </location>
</feature>
<reference evidence="2 3" key="1">
    <citation type="journal article" date="2019" name="Environ. Microbiol.">
        <title>At the nexus of three kingdoms: the genome of the mycorrhizal fungus Gigaspora margarita provides insights into plant, endobacterial and fungal interactions.</title>
        <authorList>
            <person name="Venice F."/>
            <person name="Ghignone S."/>
            <person name="Salvioli di Fossalunga A."/>
            <person name="Amselem J."/>
            <person name="Novero M."/>
            <person name="Xianan X."/>
            <person name="Sedzielewska Toro K."/>
            <person name="Morin E."/>
            <person name="Lipzen A."/>
            <person name="Grigoriev I.V."/>
            <person name="Henrissat B."/>
            <person name="Martin F.M."/>
            <person name="Bonfante P."/>
        </authorList>
    </citation>
    <scope>NUCLEOTIDE SEQUENCE [LARGE SCALE GENOMIC DNA]</scope>
    <source>
        <strain evidence="2 3">BEG34</strain>
    </source>
</reference>
<gene>
    <name evidence="2" type="ORF">F8M41_001561</name>
</gene>
<accession>A0A8H3XFS2</accession>
<protein>
    <submittedName>
        <fullName evidence="2">Uncharacterized protein</fullName>
    </submittedName>
</protein>
<dbReference type="AlphaFoldDB" id="A0A8H3XFS2"/>
<feature type="region of interest" description="Disordered" evidence="1">
    <location>
        <begin position="46"/>
        <end position="123"/>
    </location>
</feature>
<organism evidence="2 3">
    <name type="scientific">Gigaspora margarita</name>
    <dbReference type="NCBI Taxonomy" id="4874"/>
    <lineage>
        <taxon>Eukaryota</taxon>
        <taxon>Fungi</taxon>
        <taxon>Fungi incertae sedis</taxon>
        <taxon>Mucoromycota</taxon>
        <taxon>Glomeromycotina</taxon>
        <taxon>Glomeromycetes</taxon>
        <taxon>Diversisporales</taxon>
        <taxon>Gigasporaceae</taxon>
        <taxon>Gigaspora</taxon>
    </lineage>
</organism>
<dbReference type="EMBL" id="WTPW01001123">
    <property type="protein sequence ID" value="KAF0454571.1"/>
    <property type="molecule type" value="Genomic_DNA"/>
</dbReference>